<dbReference type="Pfam" id="PF04177">
    <property type="entry name" value="TAP42"/>
    <property type="match status" value="1"/>
</dbReference>
<evidence type="ECO:0000313" key="3">
    <source>
        <dbReference type="Proteomes" id="UP000428333"/>
    </source>
</evidence>
<evidence type="ECO:0000256" key="1">
    <source>
        <dbReference type="SAM" id="MobiDB-lite"/>
    </source>
</evidence>
<dbReference type="GO" id="GO:0005829">
    <property type="term" value="C:cytosol"/>
    <property type="evidence" value="ECO:0007669"/>
    <property type="project" value="TreeGrafter"/>
</dbReference>
<feature type="region of interest" description="Disordered" evidence="1">
    <location>
        <begin position="145"/>
        <end position="165"/>
    </location>
</feature>
<protein>
    <submittedName>
        <fullName evidence="2">Uncharacterized protein</fullName>
    </submittedName>
</protein>
<name>A0A6A4M5M6_9ERIC</name>
<dbReference type="GO" id="GO:0009966">
    <property type="term" value="P:regulation of signal transduction"/>
    <property type="evidence" value="ECO:0007669"/>
    <property type="project" value="InterPro"/>
</dbReference>
<dbReference type="Proteomes" id="UP000428333">
    <property type="component" value="Linkage Group LG02"/>
</dbReference>
<dbReference type="PANTHER" id="PTHR10933">
    <property type="entry name" value="IMMUNOGLOBULIN-BINDING PROTEIN 1"/>
    <property type="match status" value="1"/>
</dbReference>
<feature type="non-terminal residue" evidence="2">
    <location>
        <position position="1"/>
    </location>
</feature>
<organism evidence="2 3">
    <name type="scientific">Rhododendron williamsianum</name>
    <dbReference type="NCBI Taxonomy" id="262921"/>
    <lineage>
        <taxon>Eukaryota</taxon>
        <taxon>Viridiplantae</taxon>
        <taxon>Streptophyta</taxon>
        <taxon>Embryophyta</taxon>
        <taxon>Tracheophyta</taxon>
        <taxon>Spermatophyta</taxon>
        <taxon>Magnoliopsida</taxon>
        <taxon>eudicotyledons</taxon>
        <taxon>Gunneridae</taxon>
        <taxon>Pentapetalae</taxon>
        <taxon>asterids</taxon>
        <taxon>Ericales</taxon>
        <taxon>Ericaceae</taxon>
        <taxon>Ericoideae</taxon>
        <taxon>Rhodoreae</taxon>
        <taxon>Rhododendron</taxon>
    </lineage>
</organism>
<dbReference type="InterPro" id="IPR038511">
    <property type="entry name" value="TAP42/TAP46-like_sf"/>
</dbReference>
<dbReference type="AlphaFoldDB" id="A0A6A4M5M6"/>
<reference evidence="2 3" key="1">
    <citation type="journal article" date="2019" name="Genome Biol. Evol.">
        <title>The Rhododendron genome and chromosomal organization provide insight into shared whole-genome duplications across the heath family (Ericaceae).</title>
        <authorList>
            <person name="Soza V.L."/>
            <person name="Lindsley D."/>
            <person name="Waalkes A."/>
            <person name="Ramage E."/>
            <person name="Patwardhan R.P."/>
            <person name="Burton J.N."/>
            <person name="Adey A."/>
            <person name="Kumar A."/>
            <person name="Qiu R."/>
            <person name="Shendure J."/>
            <person name="Hall B."/>
        </authorList>
    </citation>
    <scope>NUCLEOTIDE SEQUENCE [LARGE SCALE GENOMIC DNA]</scope>
    <source>
        <strain evidence="2">RSF 1966-606</strain>
    </source>
</reference>
<feature type="non-terminal residue" evidence="2">
    <location>
        <position position="182"/>
    </location>
</feature>
<dbReference type="PANTHER" id="PTHR10933:SF9">
    <property type="entry name" value="IMMUNOGLOBULIN-BINDING PROTEIN 1"/>
    <property type="match status" value="1"/>
</dbReference>
<evidence type="ECO:0000313" key="2">
    <source>
        <dbReference type="EMBL" id="KAE9464722.1"/>
    </source>
</evidence>
<dbReference type="InterPro" id="IPR007304">
    <property type="entry name" value="TAP46-like"/>
</dbReference>
<dbReference type="GO" id="GO:0051721">
    <property type="term" value="F:protein phosphatase 2A binding"/>
    <property type="evidence" value="ECO:0007669"/>
    <property type="project" value="TreeGrafter"/>
</dbReference>
<dbReference type="Gene3D" id="1.25.40.540">
    <property type="entry name" value="TAP42-like family"/>
    <property type="match status" value="1"/>
</dbReference>
<dbReference type="GO" id="GO:0035303">
    <property type="term" value="P:regulation of dephosphorylation"/>
    <property type="evidence" value="ECO:0007669"/>
    <property type="project" value="TreeGrafter"/>
</dbReference>
<comment type="caution">
    <text evidence="2">The sequence shown here is derived from an EMBL/GenBank/DDBJ whole genome shotgun (WGS) entry which is preliminary data.</text>
</comment>
<keyword evidence="3" id="KW-1185">Reference proteome</keyword>
<accession>A0A6A4M5M6</accession>
<proteinExistence type="predicted"/>
<gene>
    <name evidence="2" type="ORF">C3L33_03362</name>
</gene>
<dbReference type="EMBL" id="QEFC01000327">
    <property type="protein sequence ID" value="KAE9464722.1"/>
    <property type="molecule type" value="Genomic_DNA"/>
</dbReference>
<dbReference type="OrthoDB" id="1746280at2759"/>
<sequence>MLVQPTYPPKLVQILLLMEGLTRLRGSNDIKLEIKERKERQRSTKASVLSTTVEVEEEDVLGDDGEEEREAWITTISLSICLAFDLLEMLKLEEEMLSSKNEKQLQERNAKLLNEANSSWYRANWKMRAGEYDDDAQKKARVWDDLKDDNPRGPAIRSSLAVGRTQQQTAPRLPCIFFRNLA</sequence>